<gene>
    <name evidence="1" type="ORF">HMPREF0495_01052</name>
</gene>
<dbReference type="PATRIC" id="fig|649758.3.peg.940"/>
<sequence>MIFEDGGNGLMATTILTPAENRFLQLSQPALQLTELTRVMPLLRDHPTIKDSSDFLSRSTRQLLLDQRVNWLVQGSDVWKLLARLPYAINASDRRADWHHCALCHKPVRYEYHVVLRTDGHEILVGSECVKKFMSDEMQYLMTITTEDNFHAVAQYDDLTAQYPQVPEILWDQQALPHLPQQHRRRQHWVKNGTKTTVTGYLKHRQQILPETQLSPYLAEYTQLQAVDRQMAERQQVQQQHAVQQQAQLAEKEAAAAWQAADQAQLTAEQQLRASTSYQTYLQAVAALMVQHLPLPQFKQRLRGITMPPALGQLVNSYQLSVMATEFARTGQITATRLQIVPRYLVADLNRFSRQLAAQRQRDWDDDVFNAALGFELTADQRRQRLTQLRDCWEGRQLSDACYATLLRLRESWQQSPVIPATWPEKLRQAFQVRLAEQPATGWVPAKKNHVTPSQLRQLITSQADFATVVAQYHRLYALPTATEAVTLSALHRYYLVKADQRAGRSKATAKLVTELLKEAVDD</sequence>
<protein>
    <submittedName>
        <fullName evidence="1">Uncharacterized protein</fullName>
    </submittedName>
</protein>
<dbReference type="EMBL" id="AWVK01000040">
    <property type="protein sequence ID" value="ERK44237.1"/>
    <property type="molecule type" value="Genomic_DNA"/>
</dbReference>
<dbReference type="Proteomes" id="UP000016644">
    <property type="component" value="Unassembled WGS sequence"/>
</dbReference>
<dbReference type="HOGENOM" id="CLU_539447_0_0_9"/>
<name>U2QZS6_LEVBR</name>
<evidence type="ECO:0000313" key="2">
    <source>
        <dbReference type="Proteomes" id="UP000016644"/>
    </source>
</evidence>
<dbReference type="AlphaFoldDB" id="U2QZS6"/>
<comment type="caution">
    <text evidence="1">The sequence shown here is derived from an EMBL/GenBank/DDBJ whole genome shotgun (WGS) entry which is preliminary data.</text>
</comment>
<organism evidence="1 2">
    <name type="scientific">Levilactobacillus brevis ATCC 14869 = DSM 20054</name>
    <dbReference type="NCBI Taxonomy" id="649758"/>
    <lineage>
        <taxon>Bacteria</taxon>
        <taxon>Bacillati</taxon>
        <taxon>Bacillota</taxon>
        <taxon>Bacilli</taxon>
        <taxon>Lactobacillales</taxon>
        <taxon>Lactobacillaceae</taxon>
        <taxon>Levilactobacillus</taxon>
    </lineage>
</organism>
<proteinExistence type="predicted"/>
<reference evidence="1 2" key="1">
    <citation type="submission" date="2013-06" db="EMBL/GenBank/DDBJ databases">
        <authorList>
            <person name="Weinstock G."/>
            <person name="Sodergren E."/>
            <person name="Lobos E.A."/>
            <person name="Fulton L."/>
            <person name="Fulton R."/>
            <person name="Courtney L."/>
            <person name="Fronick C."/>
            <person name="O'Laughlin M."/>
            <person name="Godfrey J."/>
            <person name="Wilson R.M."/>
            <person name="Miner T."/>
            <person name="Farmer C."/>
            <person name="Delehaunty K."/>
            <person name="Cordes M."/>
            <person name="Minx P."/>
            <person name="Tomlinson C."/>
            <person name="Chen J."/>
            <person name="Wollam A."/>
            <person name="Pepin K.H."/>
            <person name="Bhonagiri V."/>
            <person name="Zhang X."/>
            <person name="Warren W."/>
            <person name="Mitreva M."/>
            <person name="Mardis E.R."/>
            <person name="Wilson R.K."/>
        </authorList>
    </citation>
    <scope>NUCLEOTIDE SEQUENCE [LARGE SCALE GENOMIC DNA]</scope>
    <source>
        <strain evidence="1 2">ATCC 14869</strain>
    </source>
</reference>
<evidence type="ECO:0000313" key="1">
    <source>
        <dbReference type="EMBL" id="ERK44237.1"/>
    </source>
</evidence>
<accession>U2QZS6</accession>